<sequence>MILRFLLLLSYFLVGFYGFGQSMNMDWVLHEIDTKVKNIDSSKYKDKQRFKVQNFPMDSVFISVYQKNKKYRKIFFEGYNGGLKTEKSFYSQDDNLFYTKEKTFIPTGRESSPVKINHWEETNKIQSYFQEQKLVRQLDSEDGGHPFSREYLDAEGESLLDDYRTLILLIGSKDSSKGKH</sequence>
<name>A0A7H9AL62_9FLAO</name>
<dbReference type="KEGG" id="cagg:HYG79_02165"/>
<evidence type="ECO:0000313" key="2">
    <source>
        <dbReference type="Proteomes" id="UP000509302"/>
    </source>
</evidence>
<gene>
    <name evidence="1" type="ORF">HYG79_02165</name>
</gene>
<accession>A0A7H9AL62</accession>
<keyword evidence="2" id="KW-1185">Reference proteome</keyword>
<proteinExistence type="predicted"/>
<evidence type="ECO:0000313" key="1">
    <source>
        <dbReference type="EMBL" id="QLG44200.1"/>
    </source>
</evidence>
<dbReference type="EMBL" id="CP058595">
    <property type="protein sequence ID" value="QLG44200.1"/>
    <property type="molecule type" value="Genomic_DNA"/>
</dbReference>
<reference evidence="1 2" key="1">
    <citation type="journal article" date="2006" name="Int. J. Syst. Evol. Microbiol.">
        <title>Costertonia aggregata gen. nov., sp. nov., a mesophilic marine bacterium of the family Flavobacteriaceae, isolated from a mature biofilm.</title>
        <authorList>
            <person name="Kwon K.K."/>
            <person name="Lee Y.K."/>
            <person name="Lee H.K."/>
        </authorList>
    </citation>
    <scope>NUCLEOTIDE SEQUENCE [LARGE SCALE GENOMIC DNA]</scope>
    <source>
        <strain evidence="1 2">KCCM 42265</strain>
    </source>
</reference>
<dbReference type="AlphaFoldDB" id="A0A7H9AL62"/>
<dbReference type="RefSeq" id="WP_179240535.1">
    <property type="nucleotide sequence ID" value="NZ_CP058595.1"/>
</dbReference>
<dbReference type="Proteomes" id="UP000509302">
    <property type="component" value="Chromosome"/>
</dbReference>
<organism evidence="1 2">
    <name type="scientific">Costertonia aggregata</name>
    <dbReference type="NCBI Taxonomy" id="343403"/>
    <lineage>
        <taxon>Bacteria</taxon>
        <taxon>Pseudomonadati</taxon>
        <taxon>Bacteroidota</taxon>
        <taxon>Flavobacteriia</taxon>
        <taxon>Flavobacteriales</taxon>
        <taxon>Flavobacteriaceae</taxon>
        <taxon>Costertonia</taxon>
    </lineage>
</organism>
<protein>
    <submittedName>
        <fullName evidence="1">Uncharacterized protein</fullName>
    </submittedName>
</protein>